<dbReference type="InterPro" id="IPR036322">
    <property type="entry name" value="WD40_repeat_dom_sf"/>
</dbReference>
<dbReference type="GO" id="GO:0006887">
    <property type="term" value="P:exocytosis"/>
    <property type="evidence" value="ECO:0007669"/>
    <property type="project" value="TreeGrafter"/>
</dbReference>
<dbReference type="GO" id="GO:0045159">
    <property type="term" value="F:myosin II binding"/>
    <property type="evidence" value="ECO:0007669"/>
    <property type="project" value="TreeGrafter"/>
</dbReference>
<organism evidence="1 2">
    <name type="scientific">Acer saccharum</name>
    <name type="common">Sugar maple</name>
    <dbReference type="NCBI Taxonomy" id="4024"/>
    <lineage>
        <taxon>Eukaryota</taxon>
        <taxon>Viridiplantae</taxon>
        <taxon>Streptophyta</taxon>
        <taxon>Embryophyta</taxon>
        <taxon>Tracheophyta</taxon>
        <taxon>Spermatophyta</taxon>
        <taxon>Magnoliopsida</taxon>
        <taxon>eudicotyledons</taxon>
        <taxon>Gunneridae</taxon>
        <taxon>Pentapetalae</taxon>
        <taxon>rosids</taxon>
        <taxon>malvids</taxon>
        <taxon>Sapindales</taxon>
        <taxon>Sapindaceae</taxon>
        <taxon>Hippocastanoideae</taxon>
        <taxon>Acereae</taxon>
        <taxon>Acer</taxon>
    </lineage>
</organism>
<gene>
    <name evidence="1" type="ORF">LWI29_009696</name>
</gene>
<name>A0AA39S7Z5_ACESA</name>
<reference evidence="1" key="1">
    <citation type="journal article" date="2022" name="Plant J.">
        <title>Strategies of tolerance reflected in two North American maple genomes.</title>
        <authorList>
            <person name="McEvoy S.L."/>
            <person name="Sezen U.U."/>
            <person name="Trouern-Trend A."/>
            <person name="McMahon S.M."/>
            <person name="Schaberg P.G."/>
            <person name="Yang J."/>
            <person name="Wegrzyn J.L."/>
            <person name="Swenson N.G."/>
        </authorList>
    </citation>
    <scope>NUCLEOTIDE SEQUENCE</scope>
    <source>
        <strain evidence="1">NS2018</strain>
    </source>
</reference>
<dbReference type="GO" id="GO:0005737">
    <property type="term" value="C:cytoplasm"/>
    <property type="evidence" value="ECO:0007669"/>
    <property type="project" value="TreeGrafter"/>
</dbReference>
<dbReference type="GO" id="GO:0019905">
    <property type="term" value="F:syntaxin binding"/>
    <property type="evidence" value="ECO:0007669"/>
    <property type="project" value="TreeGrafter"/>
</dbReference>
<protein>
    <submittedName>
        <fullName evidence="1">Uncharacterized protein</fullName>
    </submittedName>
</protein>
<dbReference type="GO" id="GO:0006893">
    <property type="term" value="P:Golgi to plasma membrane transport"/>
    <property type="evidence" value="ECO:0007669"/>
    <property type="project" value="TreeGrafter"/>
</dbReference>
<evidence type="ECO:0000313" key="1">
    <source>
        <dbReference type="EMBL" id="KAK0586613.1"/>
    </source>
</evidence>
<sequence>MDLLEYGMQRIQLSLINVLGSELAGFKTASASAPVSALEFCSSTLSLAIGNACVHVLPQGDGPQCLTVASFLNSPICNLQFADFRGRLAVGFQCGRVAMLDISTLSVLFLTDSISYSSSPVRSLAVKSFSDTNSIANSTKDPNINTSTVLLIQQRDTAPGILSGIVKGFKAGKVEHKVDLQEISNSTCAHLDHIFSYPPFLKPHTVTVKDYQDVVELNIGSLSLTLILLLCPLNRKIH</sequence>
<dbReference type="PANTHER" id="PTHR10241">
    <property type="entry name" value="LETHAL 2 GIANT LARVAE PROTEIN"/>
    <property type="match status" value="1"/>
</dbReference>
<keyword evidence="2" id="KW-1185">Reference proteome</keyword>
<dbReference type="Proteomes" id="UP001168877">
    <property type="component" value="Unassembled WGS sequence"/>
</dbReference>
<dbReference type="EMBL" id="JAUESC010000382">
    <property type="protein sequence ID" value="KAK0586613.1"/>
    <property type="molecule type" value="Genomic_DNA"/>
</dbReference>
<accession>A0AA39S7Z5</accession>
<dbReference type="AlphaFoldDB" id="A0AA39S7Z5"/>
<proteinExistence type="predicted"/>
<evidence type="ECO:0000313" key="2">
    <source>
        <dbReference type="Proteomes" id="UP001168877"/>
    </source>
</evidence>
<dbReference type="GO" id="GO:0005886">
    <property type="term" value="C:plasma membrane"/>
    <property type="evidence" value="ECO:0007669"/>
    <property type="project" value="TreeGrafter"/>
</dbReference>
<dbReference type="GO" id="GO:0005096">
    <property type="term" value="F:GTPase activator activity"/>
    <property type="evidence" value="ECO:0007669"/>
    <property type="project" value="TreeGrafter"/>
</dbReference>
<dbReference type="SUPFAM" id="SSF50978">
    <property type="entry name" value="WD40 repeat-like"/>
    <property type="match status" value="1"/>
</dbReference>
<comment type="caution">
    <text evidence="1">The sequence shown here is derived from an EMBL/GenBank/DDBJ whole genome shotgun (WGS) entry which is preliminary data.</text>
</comment>
<reference evidence="1" key="2">
    <citation type="submission" date="2023-06" db="EMBL/GenBank/DDBJ databases">
        <authorList>
            <person name="Swenson N.G."/>
            <person name="Wegrzyn J.L."/>
            <person name="Mcevoy S.L."/>
        </authorList>
    </citation>
    <scope>NUCLEOTIDE SEQUENCE</scope>
    <source>
        <strain evidence="1">NS2018</strain>
        <tissue evidence="1">Leaf</tissue>
    </source>
</reference>
<dbReference type="PANTHER" id="PTHR10241:SF38">
    <property type="entry name" value="TRANSDUCIN FAMILY PROTEIN _ WD-40 REPEAT FAMILY PROTEIN"/>
    <property type="match status" value="1"/>
</dbReference>